<dbReference type="Pfam" id="PF06081">
    <property type="entry name" value="ArAE_1"/>
    <property type="match status" value="1"/>
</dbReference>
<evidence type="ECO:0000256" key="1">
    <source>
        <dbReference type="ARBA" id="ARBA00004651"/>
    </source>
</evidence>
<gene>
    <name evidence="8" type="ORF">WMW72_01120</name>
</gene>
<dbReference type="Proteomes" id="UP001469365">
    <property type="component" value="Unassembled WGS sequence"/>
</dbReference>
<keyword evidence="6" id="KW-0175">Coiled coil</keyword>
<feature type="transmembrane region" description="Helical" evidence="7">
    <location>
        <begin position="20"/>
        <end position="40"/>
    </location>
</feature>
<evidence type="ECO:0000313" key="8">
    <source>
        <dbReference type="EMBL" id="MEK8126508.1"/>
    </source>
</evidence>
<accession>A0ABU9DFI0</accession>
<organism evidence="8 9">
    <name type="scientific">Paenibacillus filicis</name>
    <dbReference type="NCBI Taxonomy" id="669464"/>
    <lineage>
        <taxon>Bacteria</taxon>
        <taxon>Bacillati</taxon>
        <taxon>Bacillota</taxon>
        <taxon>Bacilli</taxon>
        <taxon>Bacillales</taxon>
        <taxon>Paenibacillaceae</taxon>
        <taxon>Paenibacillus</taxon>
    </lineage>
</organism>
<evidence type="ECO:0000256" key="2">
    <source>
        <dbReference type="ARBA" id="ARBA00022475"/>
    </source>
</evidence>
<reference evidence="8 9" key="1">
    <citation type="submission" date="2024-04" db="EMBL/GenBank/DDBJ databases">
        <title>draft genome sequnece of Paenibacillus filicis.</title>
        <authorList>
            <person name="Kim D.-U."/>
        </authorList>
    </citation>
    <scope>NUCLEOTIDE SEQUENCE [LARGE SCALE GENOMIC DNA]</scope>
    <source>
        <strain evidence="8 9">KACC14197</strain>
    </source>
</reference>
<sequence>MAFGARMLKTGLAVTLTLYFNSFFLHFPSPVISAVAAMFAMQPTIYRSWRHFLEQLQANTLGAVLALLAGMYFSKDPFAIGLICIVVIMICLKLKMQDSIGLTLVTVIAVMEASGEWQFALSRFVQILVGIGTASMVNIFFLPPKPREQFVLQIHSVFTKLSLLLRTAISNEIKENIFRDEKRGLEDSLKSLSDKFKLVEEEYKKLRGKQFSKIRDLVVYHQMLVALRKGVDVLDAVEEHYFQTDREKRHDAEFDRQMERLSKFHEHVLLKFDEKLKETDPPEIELMEAENVRFIREMMSISSERPDDELRVSIVASALFDYSYHIGRLDKLVEQYHRGTEEKKQGTA</sequence>
<feature type="coiled-coil region" evidence="6">
    <location>
        <begin position="182"/>
        <end position="209"/>
    </location>
</feature>
<comment type="caution">
    <text evidence="8">The sequence shown here is derived from an EMBL/GenBank/DDBJ whole genome shotgun (WGS) entry which is preliminary data.</text>
</comment>
<keyword evidence="2" id="KW-1003">Cell membrane</keyword>
<feature type="transmembrane region" description="Helical" evidence="7">
    <location>
        <begin position="78"/>
        <end position="94"/>
    </location>
</feature>
<evidence type="ECO:0000256" key="3">
    <source>
        <dbReference type="ARBA" id="ARBA00022692"/>
    </source>
</evidence>
<dbReference type="PANTHER" id="PTHR30509:SF27">
    <property type="entry name" value="UPF0421 PROTEIN YGAE"/>
    <property type="match status" value="1"/>
</dbReference>
<evidence type="ECO:0000256" key="7">
    <source>
        <dbReference type="SAM" id="Phobius"/>
    </source>
</evidence>
<dbReference type="RefSeq" id="WP_341413564.1">
    <property type="nucleotide sequence ID" value="NZ_JBBPCC010000001.1"/>
</dbReference>
<keyword evidence="5 7" id="KW-0472">Membrane</keyword>
<dbReference type="InterPro" id="IPR010343">
    <property type="entry name" value="ArAE_1"/>
</dbReference>
<keyword evidence="9" id="KW-1185">Reference proteome</keyword>
<dbReference type="EMBL" id="JBBPCC010000001">
    <property type="protein sequence ID" value="MEK8126508.1"/>
    <property type="molecule type" value="Genomic_DNA"/>
</dbReference>
<keyword evidence="3 7" id="KW-0812">Transmembrane</keyword>
<protein>
    <submittedName>
        <fullName evidence="8">Aromatic acid exporter family protein</fullName>
    </submittedName>
</protein>
<comment type="subcellular location">
    <subcellularLocation>
        <location evidence="1">Cell membrane</location>
        <topology evidence="1">Multi-pass membrane protein</topology>
    </subcellularLocation>
</comment>
<evidence type="ECO:0000256" key="5">
    <source>
        <dbReference type="ARBA" id="ARBA00023136"/>
    </source>
</evidence>
<evidence type="ECO:0000256" key="4">
    <source>
        <dbReference type="ARBA" id="ARBA00022989"/>
    </source>
</evidence>
<feature type="transmembrane region" description="Helical" evidence="7">
    <location>
        <begin position="124"/>
        <end position="142"/>
    </location>
</feature>
<evidence type="ECO:0000313" key="9">
    <source>
        <dbReference type="Proteomes" id="UP001469365"/>
    </source>
</evidence>
<proteinExistence type="predicted"/>
<name>A0ABU9DFI0_9BACL</name>
<keyword evidence="4 7" id="KW-1133">Transmembrane helix</keyword>
<dbReference type="PANTHER" id="PTHR30509">
    <property type="entry name" value="P-HYDROXYBENZOIC ACID EFFLUX PUMP SUBUNIT-RELATED"/>
    <property type="match status" value="1"/>
</dbReference>
<evidence type="ECO:0000256" key="6">
    <source>
        <dbReference type="SAM" id="Coils"/>
    </source>
</evidence>